<dbReference type="EMBL" id="CBTK010000122">
    <property type="protein sequence ID" value="CDH45109.1"/>
    <property type="molecule type" value="Genomic_DNA"/>
</dbReference>
<dbReference type="Proteomes" id="UP000019184">
    <property type="component" value="Unassembled WGS sequence"/>
</dbReference>
<keyword evidence="3" id="KW-1185">Reference proteome</keyword>
<evidence type="ECO:0000313" key="3">
    <source>
        <dbReference type="Proteomes" id="UP000019184"/>
    </source>
</evidence>
<dbReference type="RefSeq" id="WP_034432470.1">
    <property type="nucleotide sequence ID" value="NZ_CBTK010000122.1"/>
</dbReference>
<name>A0A7U7GAZ4_9GAMM</name>
<protein>
    <recommendedName>
        <fullName evidence="4">DUF5666 domain-containing protein</fullName>
    </recommendedName>
</protein>
<evidence type="ECO:0008006" key="4">
    <source>
        <dbReference type="Google" id="ProtNLM"/>
    </source>
</evidence>
<comment type="caution">
    <text evidence="2">The sequence shown here is derived from an EMBL/GenBank/DDBJ whole genome shotgun (WGS) entry which is preliminary data.</text>
</comment>
<feature type="signal peptide" evidence="1">
    <location>
        <begin position="1"/>
        <end position="31"/>
    </location>
</feature>
<evidence type="ECO:0000256" key="1">
    <source>
        <dbReference type="SAM" id="SignalP"/>
    </source>
</evidence>
<evidence type="ECO:0000313" key="2">
    <source>
        <dbReference type="EMBL" id="CDH45109.1"/>
    </source>
</evidence>
<accession>A0A7U7GAZ4</accession>
<organism evidence="2 3">
    <name type="scientific">Candidatus Contendobacter odensis Run_B_J11</name>
    <dbReference type="NCBI Taxonomy" id="1400861"/>
    <lineage>
        <taxon>Bacteria</taxon>
        <taxon>Pseudomonadati</taxon>
        <taxon>Pseudomonadota</taxon>
        <taxon>Gammaproteobacteria</taxon>
        <taxon>Candidatus Competibacteraceae</taxon>
        <taxon>Candidatus Contendibacter</taxon>
    </lineage>
</organism>
<keyword evidence="1" id="KW-0732">Signal</keyword>
<sequence>MRFIQRFDTCRGSVWVCLLVVALLVATPLHAEEVFSVVGQITAVDVVGRAIEIDGARYTLAPQAEIKNASSETQQAMNITDLKVGQYVKFTASGNIIQNLRIFNNGPPI</sequence>
<proteinExistence type="predicted"/>
<gene>
    <name evidence="2" type="ORF">BN874_2080011</name>
</gene>
<reference evidence="2 3" key="1">
    <citation type="journal article" date="2014" name="ISME J.">
        <title>Candidatus Competibacter-lineage genomes retrieved from metagenomes reveal functional metabolic diversity.</title>
        <authorList>
            <person name="McIlroy S.J."/>
            <person name="Albertsen M."/>
            <person name="Andresen E.K."/>
            <person name="Saunders A.M."/>
            <person name="Kristiansen R."/>
            <person name="Stokholm-Bjerregaard M."/>
            <person name="Nielsen K.L."/>
            <person name="Nielsen P.H."/>
        </authorList>
    </citation>
    <scope>NUCLEOTIDE SEQUENCE [LARGE SCALE GENOMIC DNA]</scope>
    <source>
        <strain evidence="2 3">Run_B_J11</strain>
    </source>
</reference>
<dbReference type="AlphaFoldDB" id="A0A7U7GAZ4"/>
<feature type="chain" id="PRO_5031438978" description="DUF5666 domain-containing protein" evidence="1">
    <location>
        <begin position="32"/>
        <end position="109"/>
    </location>
</feature>